<keyword evidence="3" id="KW-0312">Gluconeogenesis</keyword>
<evidence type="ECO:0000313" key="5">
    <source>
        <dbReference type="Proteomes" id="UP001154240"/>
    </source>
</evidence>
<dbReference type="EC" id="5.3.1.1" evidence="3"/>
<dbReference type="CDD" id="cd00311">
    <property type="entry name" value="TIM"/>
    <property type="match status" value="1"/>
</dbReference>
<comment type="caution">
    <text evidence="4">The sequence shown here is derived from an EMBL/GenBank/DDBJ whole genome shotgun (WGS) entry which is preliminary data.</text>
</comment>
<accession>A0A9X4MIE7</accession>
<dbReference type="GO" id="GO:0019563">
    <property type="term" value="P:glycerol catabolic process"/>
    <property type="evidence" value="ECO:0007669"/>
    <property type="project" value="TreeGrafter"/>
</dbReference>
<dbReference type="SUPFAM" id="SSF51351">
    <property type="entry name" value="Triosephosphate isomerase (TIM)"/>
    <property type="match status" value="1"/>
</dbReference>
<sequence>MRRYLLANWKAHKTLGEAEAWLETFARSHRLDPHLQVILAPPVPFLIPLWRKLQKMNLSNLALAVQDLSPFPPGAYTGAVAAEMVRDFAEYAIIGHSERRRYFHETHQEIGNKVREAVAAGITPILCLDQPYARAQLAAIEEEDLPGLLIGYGPVEAIGIEVPQSFAKAGAAIAAIRGMAPDTPILFGGSINAKNASEYSALAGSSGLMVGTASLDAEEFGAIGRTLSGGASNPG</sequence>
<dbReference type="PROSITE" id="PS51440">
    <property type="entry name" value="TIM_2"/>
    <property type="match status" value="1"/>
</dbReference>
<dbReference type="InterPro" id="IPR000652">
    <property type="entry name" value="Triosephosphate_isomerase"/>
</dbReference>
<comment type="pathway">
    <text evidence="3">Carbohydrate biosynthesis; gluconeogenesis.</text>
</comment>
<evidence type="ECO:0000256" key="3">
    <source>
        <dbReference type="RuleBase" id="RU363013"/>
    </source>
</evidence>
<dbReference type="InterPro" id="IPR035990">
    <property type="entry name" value="TIM_sf"/>
</dbReference>
<dbReference type="PANTHER" id="PTHR21139">
    <property type="entry name" value="TRIOSEPHOSPHATE ISOMERASE"/>
    <property type="match status" value="1"/>
</dbReference>
<dbReference type="EMBL" id="JAPHEH010000001">
    <property type="protein sequence ID" value="MDG4476943.1"/>
    <property type="molecule type" value="Genomic_DNA"/>
</dbReference>
<keyword evidence="2 3" id="KW-0413">Isomerase</keyword>
<comment type="similarity">
    <text evidence="1 3">Belongs to the triosephosphate isomerase family.</text>
</comment>
<evidence type="ECO:0000256" key="1">
    <source>
        <dbReference type="ARBA" id="ARBA00007422"/>
    </source>
</evidence>
<dbReference type="GO" id="GO:0006094">
    <property type="term" value="P:gluconeogenesis"/>
    <property type="evidence" value="ECO:0007669"/>
    <property type="project" value="UniProtKB-KW"/>
</dbReference>
<keyword evidence="5" id="KW-1185">Reference proteome</keyword>
<dbReference type="Gene3D" id="3.20.20.70">
    <property type="entry name" value="Aldolase class I"/>
    <property type="match status" value="1"/>
</dbReference>
<comment type="subunit">
    <text evidence="3">Homodimer.</text>
</comment>
<keyword evidence="3" id="KW-0963">Cytoplasm</keyword>
<dbReference type="PANTHER" id="PTHR21139:SF42">
    <property type="entry name" value="TRIOSEPHOSPHATE ISOMERASE"/>
    <property type="match status" value="1"/>
</dbReference>
<evidence type="ECO:0000313" key="4">
    <source>
        <dbReference type="EMBL" id="MDG4476943.1"/>
    </source>
</evidence>
<dbReference type="InterPro" id="IPR013785">
    <property type="entry name" value="Aldolase_TIM"/>
</dbReference>
<comment type="subcellular location">
    <subcellularLocation>
        <location evidence="3">Cytoplasm</location>
    </subcellularLocation>
</comment>
<gene>
    <name evidence="4" type="ORF">OLX77_12340</name>
</gene>
<organism evidence="4 5">
    <name type="scientific">Thiovibrio frasassiensis</name>
    <dbReference type="NCBI Taxonomy" id="2984131"/>
    <lineage>
        <taxon>Bacteria</taxon>
        <taxon>Pseudomonadati</taxon>
        <taxon>Thermodesulfobacteriota</taxon>
        <taxon>Desulfobulbia</taxon>
        <taxon>Desulfobulbales</taxon>
        <taxon>Thiovibrionaceae</taxon>
        <taxon>Thiovibrio</taxon>
    </lineage>
</organism>
<keyword evidence="3" id="KW-0324">Glycolysis</keyword>
<dbReference type="GO" id="GO:0046166">
    <property type="term" value="P:glyceraldehyde-3-phosphate biosynthetic process"/>
    <property type="evidence" value="ECO:0007669"/>
    <property type="project" value="TreeGrafter"/>
</dbReference>
<dbReference type="AlphaFoldDB" id="A0A9X4MIE7"/>
<comment type="pathway">
    <text evidence="3">Carbohydrate degradation; glycolysis; D-glyceraldehyde 3-phosphate from glycerone phosphate: step 1/1.</text>
</comment>
<dbReference type="RefSeq" id="WP_307633908.1">
    <property type="nucleotide sequence ID" value="NZ_JAPHEH010000001.1"/>
</dbReference>
<dbReference type="Proteomes" id="UP001154240">
    <property type="component" value="Unassembled WGS sequence"/>
</dbReference>
<dbReference type="Pfam" id="PF00121">
    <property type="entry name" value="TIM"/>
    <property type="match status" value="1"/>
</dbReference>
<reference evidence="4" key="2">
    <citation type="submission" date="2022-10" db="EMBL/GenBank/DDBJ databases">
        <authorList>
            <person name="Aronson H.S."/>
        </authorList>
    </citation>
    <scope>NUCLEOTIDE SEQUENCE</scope>
    <source>
        <strain evidence="4">RS19-109</strain>
    </source>
</reference>
<dbReference type="GO" id="GO:0004807">
    <property type="term" value="F:triose-phosphate isomerase activity"/>
    <property type="evidence" value="ECO:0007669"/>
    <property type="project" value="UniProtKB-EC"/>
</dbReference>
<protein>
    <recommendedName>
        <fullName evidence="3">Triosephosphate isomerase</fullName>
        <ecNumber evidence="3">5.3.1.1</ecNumber>
    </recommendedName>
</protein>
<name>A0A9X4MIE7_9BACT</name>
<evidence type="ECO:0000256" key="2">
    <source>
        <dbReference type="ARBA" id="ARBA00023235"/>
    </source>
</evidence>
<reference evidence="4" key="1">
    <citation type="journal article" date="2022" name="bioRxiv">
        <title>Thiovibrio frasassiensisgen. nov., sp. nov., an autotrophic, elemental sulfur disproportionating bacterium isolated from sulfidic karst sediment, and proposal of Thiovibrionaceae fam. nov.</title>
        <authorList>
            <person name="Aronson H."/>
            <person name="Thomas C."/>
            <person name="Bhattacharyya M."/>
            <person name="Eckstein S."/>
            <person name="Jensen S."/>
            <person name="Barco R."/>
            <person name="Macalady J."/>
            <person name="Amend J."/>
        </authorList>
    </citation>
    <scope>NUCLEOTIDE SEQUENCE</scope>
    <source>
        <strain evidence="4">RS19-109</strain>
    </source>
</reference>
<dbReference type="GO" id="GO:0005829">
    <property type="term" value="C:cytosol"/>
    <property type="evidence" value="ECO:0007669"/>
    <property type="project" value="TreeGrafter"/>
</dbReference>
<proteinExistence type="inferred from homology"/>
<dbReference type="GO" id="GO:0006096">
    <property type="term" value="P:glycolytic process"/>
    <property type="evidence" value="ECO:0007669"/>
    <property type="project" value="UniProtKB-KW"/>
</dbReference>
<comment type="catalytic activity">
    <reaction evidence="3">
        <text>D-glyceraldehyde 3-phosphate = dihydroxyacetone phosphate</text>
        <dbReference type="Rhea" id="RHEA:18585"/>
        <dbReference type="ChEBI" id="CHEBI:57642"/>
        <dbReference type="ChEBI" id="CHEBI:59776"/>
        <dbReference type="EC" id="5.3.1.1"/>
    </reaction>
</comment>